<name>A0A1G7UXQ7_PSEOR</name>
<dbReference type="Proteomes" id="UP000198967">
    <property type="component" value="Unassembled WGS sequence"/>
</dbReference>
<dbReference type="Pfam" id="PF06475">
    <property type="entry name" value="Glycolipid_bind"/>
    <property type="match status" value="1"/>
</dbReference>
<gene>
    <name evidence="1" type="ORF">SAMN05216377_112190</name>
</gene>
<evidence type="ECO:0000313" key="2">
    <source>
        <dbReference type="Proteomes" id="UP000198967"/>
    </source>
</evidence>
<organism evidence="1 2">
    <name type="scientific">Pseudonocardia oroxyli</name>
    <dbReference type="NCBI Taxonomy" id="366584"/>
    <lineage>
        <taxon>Bacteria</taxon>
        <taxon>Bacillati</taxon>
        <taxon>Actinomycetota</taxon>
        <taxon>Actinomycetes</taxon>
        <taxon>Pseudonocardiales</taxon>
        <taxon>Pseudonocardiaceae</taxon>
        <taxon>Pseudonocardia</taxon>
    </lineage>
</organism>
<dbReference type="RefSeq" id="WP_093086720.1">
    <property type="nucleotide sequence ID" value="NZ_FNBE01000012.1"/>
</dbReference>
<protein>
    <recommendedName>
        <fullName evidence="3">Glycolipid-binding</fullName>
    </recommendedName>
</protein>
<dbReference type="OrthoDB" id="7347529at2"/>
<dbReference type="STRING" id="366584.SAMN05216377_112190"/>
<keyword evidence="2" id="KW-1185">Reference proteome</keyword>
<reference evidence="1 2" key="1">
    <citation type="submission" date="2016-10" db="EMBL/GenBank/DDBJ databases">
        <authorList>
            <person name="de Groot N.N."/>
        </authorList>
    </citation>
    <scope>NUCLEOTIDE SEQUENCE [LARGE SCALE GENOMIC DNA]</scope>
    <source>
        <strain evidence="1 2">CGMCC 4.3143</strain>
    </source>
</reference>
<evidence type="ECO:0000313" key="1">
    <source>
        <dbReference type="EMBL" id="SDG52287.1"/>
    </source>
</evidence>
<proteinExistence type="predicted"/>
<sequence length="202" mass="21677">MTTMLTWQAEGRPGLEGVRVHFGPGPLGFRALGRIVRPDPSGDLTASYNLVVREDGTLLRLSVTAATMAAEKHLTIQRTDDGFWLLDDGSGSTRADFDGAVDLDLEFSPLFNSLPIRRLGLHREAGAVEVPMVFVSLPDLTVTTAVQEYRTLRVGAGDVPAQVGFTWEDFSADLAVDVDGFVISYPGLAALLSSERVDAATA</sequence>
<dbReference type="SUPFAM" id="SSF159275">
    <property type="entry name" value="PA1994-like"/>
    <property type="match status" value="1"/>
</dbReference>
<evidence type="ECO:0008006" key="3">
    <source>
        <dbReference type="Google" id="ProtNLM"/>
    </source>
</evidence>
<dbReference type="AlphaFoldDB" id="A0A1G7UXQ7"/>
<dbReference type="EMBL" id="FNBE01000012">
    <property type="protein sequence ID" value="SDG52287.1"/>
    <property type="molecule type" value="Genomic_DNA"/>
</dbReference>
<dbReference type="InterPro" id="IPR009467">
    <property type="entry name" value="Glycolipid-bd_prot_put"/>
</dbReference>
<accession>A0A1G7UXQ7</accession>